<accession>A0AA41SEW9</accession>
<gene>
    <name evidence="1" type="ORF">MKW94_021865</name>
</gene>
<evidence type="ECO:0000313" key="1">
    <source>
        <dbReference type="EMBL" id="MCL7034394.1"/>
    </source>
</evidence>
<dbReference type="AlphaFoldDB" id="A0AA41SEW9"/>
<protein>
    <submittedName>
        <fullName evidence="1">Uncharacterized protein</fullName>
    </submittedName>
</protein>
<sequence length="49" mass="5862">RSLLWIILKVYGPIPIDFTRRKLSYFGLYYEDGRSTFFNNDGDSGKFFF</sequence>
<dbReference type="Proteomes" id="UP001177140">
    <property type="component" value="Unassembled WGS sequence"/>
</dbReference>
<feature type="non-terminal residue" evidence="1">
    <location>
        <position position="1"/>
    </location>
</feature>
<keyword evidence="2" id="KW-1185">Reference proteome</keyword>
<reference evidence="1" key="1">
    <citation type="submission" date="2022-03" db="EMBL/GenBank/DDBJ databases">
        <title>A functionally conserved STORR gene fusion in Papaver species that diverged 16.8 million years ago.</title>
        <authorList>
            <person name="Catania T."/>
        </authorList>
    </citation>
    <scope>NUCLEOTIDE SEQUENCE</scope>
    <source>
        <strain evidence="1">S-191538</strain>
    </source>
</reference>
<name>A0AA41SEW9_PAPNU</name>
<dbReference type="EMBL" id="JAJJMA010145042">
    <property type="protein sequence ID" value="MCL7034394.1"/>
    <property type="molecule type" value="Genomic_DNA"/>
</dbReference>
<proteinExistence type="predicted"/>
<evidence type="ECO:0000313" key="2">
    <source>
        <dbReference type="Proteomes" id="UP001177140"/>
    </source>
</evidence>
<organism evidence="1 2">
    <name type="scientific">Papaver nudicaule</name>
    <name type="common">Iceland poppy</name>
    <dbReference type="NCBI Taxonomy" id="74823"/>
    <lineage>
        <taxon>Eukaryota</taxon>
        <taxon>Viridiplantae</taxon>
        <taxon>Streptophyta</taxon>
        <taxon>Embryophyta</taxon>
        <taxon>Tracheophyta</taxon>
        <taxon>Spermatophyta</taxon>
        <taxon>Magnoliopsida</taxon>
        <taxon>Ranunculales</taxon>
        <taxon>Papaveraceae</taxon>
        <taxon>Papaveroideae</taxon>
        <taxon>Papaver</taxon>
    </lineage>
</organism>
<comment type="caution">
    <text evidence="1">The sequence shown here is derived from an EMBL/GenBank/DDBJ whole genome shotgun (WGS) entry which is preliminary data.</text>
</comment>